<protein>
    <submittedName>
        <fullName evidence="1">Uncharacterized protein</fullName>
    </submittedName>
</protein>
<organism evidence="1 2">
    <name type="scientific">Nocardia salmonicida</name>
    <dbReference type="NCBI Taxonomy" id="53431"/>
    <lineage>
        <taxon>Bacteria</taxon>
        <taxon>Bacillati</taxon>
        <taxon>Actinomycetota</taxon>
        <taxon>Actinomycetes</taxon>
        <taxon>Mycobacteriales</taxon>
        <taxon>Nocardiaceae</taxon>
        <taxon>Nocardia</taxon>
    </lineage>
</organism>
<gene>
    <name evidence="1" type="ORF">OG308_16635</name>
</gene>
<dbReference type="RefSeq" id="WP_364655724.1">
    <property type="nucleotide sequence ID" value="NZ_CP109527.1"/>
</dbReference>
<keyword evidence="2" id="KW-1185">Reference proteome</keyword>
<evidence type="ECO:0000313" key="1">
    <source>
        <dbReference type="EMBL" id="WTY39341.1"/>
    </source>
</evidence>
<accession>A0ABZ1NHU7</accession>
<sequence length="112" mass="12014">MRLTFLGNGGSDSGGCPTLFATDTDTYTVQGWQTDSPETVEIPHLLLGFAQPDTYLGAPMTDTGRGTFVLTGRPICDPETLAQMNLAADESAIEVPKLERTFYGALSAQRRA</sequence>
<proteinExistence type="predicted"/>
<reference evidence="1 2" key="1">
    <citation type="submission" date="2022-10" db="EMBL/GenBank/DDBJ databases">
        <title>The complete genomes of actinobacterial strains from the NBC collection.</title>
        <authorList>
            <person name="Joergensen T.S."/>
            <person name="Alvarez Arevalo M."/>
            <person name="Sterndorff E.B."/>
            <person name="Faurdal D."/>
            <person name="Vuksanovic O."/>
            <person name="Mourched A.-S."/>
            <person name="Charusanti P."/>
            <person name="Shaw S."/>
            <person name="Blin K."/>
            <person name="Weber T."/>
        </authorList>
    </citation>
    <scope>NUCLEOTIDE SEQUENCE [LARGE SCALE GENOMIC DNA]</scope>
    <source>
        <strain evidence="1 2">NBC_01413</strain>
    </source>
</reference>
<dbReference type="EMBL" id="CP109527">
    <property type="protein sequence ID" value="WTY39341.1"/>
    <property type="molecule type" value="Genomic_DNA"/>
</dbReference>
<evidence type="ECO:0000313" key="2">
    <source>
        <dbReference type="Proteomes" id="UP001621418"/>
    </source>
</evidence>
<name>A0ABZ1NHU7_9NOCA</name>
<dbReference type="Proteomes" id="UP001621418">
    <property type="component" value="Chromosome"/>
</dbReference>